<dbReference type="GeneID" id="66065489"/>
<protein>
    <submittedName>
        <fullName evidence="1">Uncharacterized protein</fullName>
    </submittedName>
</protein>
<name>A0A8E5HRT6_USTVR</name>
<proteinExistence type="predicted"/>
<sequence length="174" mass="19074">MGTELPLGTEYGMLYIQIACINDEKSYKPARGIAKGLRITRCLNDGVVLETETDSDKLTVQGTYMLGKKRNPVRSGTCLVHSAYHVNRSNVLCAVTPSSNVVLEPRFIAHHLHSPKVQQNKYQAAPPDGPDRLLCIAFDHSYTLAVVHRAAGAGINTKPTRRQLGPPALLLLFL</sequence>
<dbReference type="EMBL" id="CP072756">
    <property type="protein sequence ID" value="QUC20470.1"/>
    <property type="molecule type" value="Genomic_DNA"/>
</dbReference>
<evidence type="ECO:0000313" key="1">
    <source>
        <dbReference type="EMBL" id="QUC20470.1"/>
    </source>
</evidence>
<gene>
    <name evidence="1" type="ORF">UV8b_04711</name>
</gene>
<evidence type="ECO:0000313" key="2">
    <source>
        <dbReference type="Proteomes" id="UP000027002"/>
    </source>
</evidence>
<dbReference type="Proteomes" id="UP000027002">
    <property type="component" value="Chromosome 4"/>
</dbReference>
<keyword evidence="2" id="KW-1185">Reference proteome</keyword>
<organism evidence="1 2">
    <name type="scientific">Ustilaginoidea virens</name>
    <name type="common">Rice false smut fungus</name>
    <name type="synonym">Villosiclava virens</name>
    <dbReference type="NCBI Taxonomy" id="1159556"/>
    <lineage>
        <taxon>Eukaryota</taxon>
        <taxon>Fungi</taxon>
        <taxon>Dikarya</taxon>
        <taxon>Ascomycota</taxon>
        <taxon>Pezizomycotina</taxon>
        <taxon>Sordariomycetes</taxon>
        <taxon>Hypocreomycetidae</taxon>
        <taxon>Hypocreales</taxon>
        <taxon>Clavicipitaceae</taxon>
        <taxon>Ustilaginoidea</taxon>
    </lineage>
</organism>
<reference evidence="1" key="1">
    <citation type="submission" date="2020-03" db="EMBL/GenBank/DDBJ databases">
        <title>A mixture of massive structural variations and highly conserved coding sequences in Ustilaginoidea virens genome.</title>
        <authorList>
            <person name="Zhang K."/>
            <person name="Zhao Z."/>
            <person name="Zhang Z."/>
            <person name="Li Y."/>
            <person name="Hsiang T."/>
            <person name="Sun W."/>
        </authorList>
    </citation>
    <scope>NUCLEOTIDE SEQUENCE</scope>
    <source>
        <strain evidence="1">UV-8b</strain>
    </source>
</reference>
<dbReference type="AlphaFoldDB" id="A0A8E5HRT6"/>
<dbReference type="KEGG" id="uvi:66065489"/>
<accession>A0A8E5HRT6</accession>
<dbReference type="RefSeq" id="XP_042998143.1">
    <property type="nucleotide sequence ID" value="XM_043142209.1"/>
</dbReference>